<dbReference type="NCBIfam" id="TIGR00613">
    <property type="entry name" value="reco"/>
    <property type="match status" value="1"/>
</dbReference>
<evidence type="ECO:0000256" key="7">
    <source>
        <dbReference type="HAMAP-Rule" id="MF_00201"/>
    </source>
</evidence>
<sequence>MAPLDRAHDFGHGTLGMALVSSEGIVLKTHALGETSRIAVVYTREHGLVKLVAKGARKTPSRFGFALEPLTRGRYVYYLKTDRDLHLLSQADTIAPTGSRIQELERLAHAEAALELIDRLVWGEEPHAELFDLLAAALEAVTVAPAASLPALTIAFELQVASLLGYRPRLDACAECGGALSQRRLFSPARGGLLCDRCAGEEPGTVALSADALAGLSLLLTRPVGEAGEYFEVRRAGEILGVVEAFLKYHFQRFKGLRSLELLRALPPERRSDETSSAKPPAPRNEGTPCAT</sequence>
<dbReference type="HAMAP" id="MF_00201">
    <property type="entry name" value="RecO"/>
    <property type="match status" value="1"/>
</dbReference>
<evidence type="ECO:0000259" key="9">
    <source>
        <dbReference type="Pfam" id="PF11967"/>
    </source>
</evidence>
<dbReference type="InterPro" id="IPR022572">
    <property type="entry name" value="DNA_rep/recomb_RecO_N"/>
</dbReference>
<comment type="similarity">
    <text evidence="1 7">Belongs to the RecO family.</text>
</comment>
<keyword evidence="3 7" id="KW-0227">DNA damage</keyword>
<dbReference type="Proteomes" id="UP000317716">
    <property type="component" value="Unassembled WGS sequence"/>
</dbReference>
<evidence type="ECO:0000256" key="1">
    <source>
        <dbReference type="ARBA" id="ARBA00007452"/>
    </source>
</evidence>
<dbReference type="Gene3D" id="2.40.50.140">
    <property type="entry name" value="Nucleic acid-binding proteins"/>
    <property type="match status" value="1"/>
</dbReference>
<evidence type="ECO:0000256" key="8">
    <source>
        <dbReference type="SAM" id="MobiDB-lite"/>
    </source>
</evidence>
<dbReference type="PANTHER" id="PTHR33991:SF1">
    <property type="entry name" value="DNA REPAIR PROTEIN RECO"/>
    <property type="match status" value="1"/>
</dbReference>
<organism evidence="10 11">
    <name type="scientific">Eiseniibacteriota bacterium</name>
    <dbReference type="NCBI Taxonomy" id="2212470"/>
    <lineage>
        <taxon>Bacteria</taxon>
        <taxon>Candidatus Eiseniibacteriota</taxon>
    </lineage>
</organism>
<dbReference type="InterPro" id="IPR003717">
    <property type="entry name" value="RecO"/>
</dbReference>
<dbReference type="Pfam" id="PF02565">
    <property type="entry name" value="RecO_C"/>
    <property type="match status" value="1"/>
</dbReference>
<dbReference type="GO" id="GO:0043590">
    <property type="term" value="C:bacterial nucleoid"/>
    <property type="evidence" value="ECO:0007669"/>
    <property type="project" value="TreeGrafter"/>
</dbReference>
<accession>A0A538SWQ1</accession>
<dbReference type="InterPro" id="IPR037278">
    <property type="entry name" value="ARFGAP/RecO"/>
</dbReference>
<protein>
    <recommendedName>
        <fullName evidence="2 7">DNA repair protein RecO</fullName>
    </recommendedName>
    <alternativeName>
        <fullName evidence="6 7">Recombination protein O</fullName>
    </alternativeName>
</protein>
<evidence type="ECO:0000313" key="11">
    <source>
        <dbReference type="Proteomes" id="UP000317716"/>
    </source>
</evidence>
<dbReference type="SUPFAM" id="SSF50249">
    <property type="entry name" value="Nucleic acid-binding proteins"/>
    <property type="match status" value="1"/>
</dbReference>
<comment type="function">
    <text evidence="7">Involved in DNA repair and RecF pathway recombination.</text>
</comment>
<dbReference type="Pfam" id="PF11967">
    <property type="entry name" value="RecO_N"/>
    <property type="match status" value="1"/>
</dbReference>
<reference evidence="10 11" key="1">
    <citation type="journal article" date="2019" name="Nat. Microbiol.">
        <title>Mediterranean grassland soil C-N compound turnover is dependent on rainfall and depth, and is mediated by genomically divergent microorganisms.</title>
        <authorList>
            <person name="Diamond S."/>
            <person name="Andeer P.F."/>
            <person name="Li Z."/>
            <person name="Crits-Christoph A."/>
            <person name="Burstein D."/>
            <person name="Anantharaman K."/>
            <person name="Lane K.R."/>
            <person name="Thomas B.C."/>
            <person name="Pan C."/>
            <person name="Northen T.R."/>
            <person name="Banfield J.F."/>
        </authorList>
    </citation>
    <scope>NUCLEOTIDE SEQUENCE [LARGE SCALE GENOMIC DNA]</scope>
    <source>
        <strain evidence="10">WS_2</strain>
    </source>
</reference>
<keyword evidence="4 7" id="KW-0233">DNA recombination</keyword>
<dbReference type="AlphaFoldDB" id="A0A538SWQ1"/>
<dbReference type="EMBL" id="VBOS01000198">
    <property type="protein sequence ID" value="TMQ55816.1"/>
    <property type="molecule type" value="Genomic_DNA"/>
</dbReference>
<evidence type="ECO:0000256" key="6">
    <source>
        <dbReference type="ARBA" id="ARBA00033409"/>
    </source>
</evidence>
<name>A0A538SWQ1_UNCEI</name>
<dbReference type="GO" id="GO:0006302">
    <property type="term" value="P:double-strand break repair"/>
    <property type="evidence" value="ECO:0007669"/>
    <property type="project" value="TreeGrafter"/>
</dbReference>
<proteinExistence type="inferred from homology"/>
<feature type="region of interest" description="Disordered" evidence="8">
    <location>
        <begin position="268"/>
        <end position="292"/>
    </location>
</feature>
<feature type="domain" description="DNA replication/recombination mediator RecO N-terminal" evidence="9">
    <location>
        <begin position="17"/>
        <end position="96"/>
    </location>
</feature>
<dbReference type="InterPro" id="IPR012340">
    <property type="entry name" value="NA-bd_OB-fold"/>
</dbReference>
<dbReference type="PANTHER" id="PTHR33991">
    <property type="entry name" value="DNA REPAIR PROTEIN RECO"/>
    <property type="match status" value="1"/>
</dbReference>
<gene>
    <name evidence="7 10" type="primary">recO</name>
    <name evidence="10" type="ORF">E6K72_05920</name>
</gene>
<dbReference type="Gene3D" id="1.20.1440.120">
    <property type="entry name" value="Recombination protein O, C-terminal domain"/>
    <property type="match status" value="1"/>
</dbReference>
<evidence type="ECO:0000256" key="5">
    <source>
        <dbReference type="ARBA" id="ARBA00023204"/>
    </source>
</evidence>
<evidence type="ECO:0000256" key="4">
    <source>
        <dbReference type="ARBA" id="ARBA00023172"/>
    </source>
</evidence>
<evidence type="ECO:0000313" key="10">
    <source>
        <dbReference type="EMBL" id="TMQ55816.1"/>
    </source>
</evidence>
<evidence type="ECO:0000256" key="3">
    <source>
        <dbReference type="ARBA" id="ARBA00022763"/>
    </source>
</evidence>
<keyword evidence="5 7" id="KW-0234">DNA repair</keyword>
<dbReference type="GO" id="GO:0006310">
    <property type="term" value="P:DNA recombination"/>
    <property type="evidence" value="ECO:0007669"/>
    <property type="project" value="UniProtKB-UniRule"/>
</dbReference>
<dbReference type="InterPro" id="IPR042242">
    <property type="entry name" value="RecO_C"/>
</dbReference>
<evidence type="ECO:0000256" key="2">
    <source>
        <dbReference type="ARBA" id="ARBA00021310"/>
    </source>
</evidence>
<comment type="caution">
    <text evidence="10">The sequence shown here is derived from an EMBL/GenBank/DDBJ whole genome shotgun (WGS) entry which is preliminary data.</text>
</comment>
<dbReference type="SUPFAM" id="SSF57863">
    <property type="entry name" value="ArfGap/RecO-like zinc finger"/>
    <property type="match status" value="1"/>
</dbReference>